<evidence type="ECO:0000313" key="2">
    <source>
        <dbReference type="EMBL" id="GIH01255.1"/>
    </source>
</evidence>
<evidence type="ECO:0000313" key="3">
    <source>
        <dbReference type="Proteomes" id="UP000621500"/>
    </source>
</evidence>
<keyword evidence="3" id="KW-1185">Reference proteome</keyword>
<protein>
    <submittedName>
        <fullName evidence="2">Uncharacterized protein</fullName>
    </submittedName>
</protein>
<proteinExistence type="predicted"/>
<feature type="region of interest" description="Disordered" evidence="1">
    <location>
        <begin position="1"/>
        <end position="20"/>
    </location>
</feature>
<dbReference type="Proteomes" id="UP000621500">
    <property type="component" value="Unassembled WGS sequence"/>
</dbReference>
<sequence>MADRIGASAVAGGGDASFATRYGPVRQRADNIPPIPSARIPVVATTWSVMAPPSPTGP</sequence>
<evidence type="ECO:0000256" key="1">
    <source>
        <dbReference type="SAM" id="MobiDB-lite"/>
    </source>
</evidence>
<name>A0ABQ4F326_9ACTN</name>
<comment type="caution">
    <text evidence="2">The sequence shown here is derived from an EMBL/GenBank/DDBJ whole genome shotgun (WGS) entry which is preliminary data.</text>
</comment>
<reference evidence="2 3" key="1">
    <citation type="submission" date="2021-01" db="EMBL/GenBank/DDBJ databases">
        <title>Whole genome shotgun sequence of Plantactinospora mayteni NBRC 109088.</title>
        <authorList>
            <person name="Komaki H."/>
            <person name="Tamura T."/>
        </authorList>
    </citation>
    <scope>NUCLEOTIDE SEQUENCE [LARGE SCALE GENOMIC DNA]</scope>
    <source>
        <strain evidence="2 3">NBRC 109088</strain>
    </source>
</reference>
<accession>A0ABQ4F326</accession>
<dbReference type="EMBL" id="BONX01000066">
    <property type="protein sequence ID" value="GIH01255.1"/>
    <property type="molecule type" value="Genomic_DNA"/>
</dbReference>
<organism evidence="2 3">
    <name type="scientific">Plantactinospora mayteni</name>
    <dbReference type="NCBI Taxonomy" id="566021"/>
    <lineage>
        <taxon>Bacteria</taxon>
        <taxon>Bacillati</taxon>
        <taxon>Actinomycetota</taxon>
        <taxon>Actinomycetes</taxon>
        <taxon>Micromonosporales</taxon>
        <taxon>Micromonosporaceae</taxon>
        <taxon>Plantactinospora</taxon>
    </lineage>
</organism>
<feature type="compositionally biased region" description="Low complexity" evidence="1">
    <location>
        <begin position="1"/>
        <end position="10"/>
    </location>
</feature>
<gene>
    <name evidence="2" type="ORF">Pma05_78270</name>
</gene>